<keyword evidence="6" id="KW-0560">Oxidoreductase</keyword>
<organism evidence="8 9">
    <name type="scientific">Rothia dentocariosa</name>
    <dbReference type="NCBI Taxonomy" id="2047"/>
    <lineage>
        <taxon>Bacteria</taxon>
        <taxon>Bacillati</taxon>
        <taxon>Actinomycetota</taxon>
        <taxon>Actinomycetes</taxon>
        <taxon>Micrococcales</taxon>
        <taxon>Micrococcaceae</taxon>
        <taxon>Rothia</taxon>
    </lineage>
</organism>
<dbReference type="EC" id="1.5.1.3" evidence="3"/>
<comment type="pathway">
    <text evidence="1">Cofactor biosynthesis; tetrahydrofolate biosynthesis; 5,6,7,8-tetrahydrofolate from 7,8-dihydrofolate: step 1/1.</text>
</comment>
<sequence>MREDESPSPVQPCLGAIWAQTDAGIIGRDGTMPWRAPEDLAHFKTVTMGKPVIMGRRTWESFPPRFRPLPERTNIVISRSITSDSAAPLKRDGALWVPSLDAALTLAGNTPLTPNATQHPDVAHQRVTAWIIGGGSVYAEALSREDLPSFGRVEIIERTFFYCQEGNEITGDTYAPELAVEGFMAADEPARWRILGESAWEKSERGYLLDASGGKNPMYYSFQTLARL</sequence>
<feature type="domain" description="DHFR" evidence="7">
    <location>
        <begin position="13"/>
        <end position="227"/>
    </location>
</feature>
<comment type="similarity">
    <text evidence="2">Belongs to the dihydrofolate reductase family.</text>
</comment>
<accession>A0A2A8D8N5</accession>
<dbReference type="CDD" id="cd00209">
    <property type="entry name" value="DHFR"/>
    <property type="match status" value="1"/>
</dbReference>
<dbReference type="PROSITE" id="PS51330">
    <property type="entry name" value="DHFR_2"/>
    <property type="match status" value="1"/>
</dbReference>
<evidence type="ECO:0000256" key="3">
    <source>
        <dbReference type="ARBA" id="ARBA00012856"/>
    </source>
</evidence>
<comment type="caution">
    <text evidence="8">The sequence shown here is derived from an EMBL/GenBank/DDBJ whole genome shotgun (WGS) entry which is preliminary data.</text>
</comment>
<dbReference type="GO" id="GO:0050661">
    <property type="term" value="F:NADP binding"/>
    <property type="evidence" value="ECO:0007669"/>
    <property type="project" value="InterPro"/>
</dbReference>
<dbReference type="GO" id="GO:0046655">
    <property type="term" value="P:folic acid metabolic process"/>
    <property type="evidence" value="ECO:0007669"/>
    <property type="project" value="TreeGrafter"/>
</dbReference>
<protein>
    <recommendedName>
        <fullName evidence="3">dihydrofolate reductase</fullName>
        <ecNumber evidence="3">1.5.1.3</ecNumber>
    </recommendedName>
</protein>
<gene>
    <name evidence="8" type="ORF">CRM92_04715</name>
</gene>
<evidence type="ECO:0000313" key="9">
    <source>
        <dbReference type="Proteomes" id="UP000219947"/>
    </source>
</evidence>
<dbReference type="AlphaFoldDB" id="A0A2A8D8N5"/>
<dbReference type="GO" id="GO:0004146">
    <property type="term" value="F:dihydrofolate reductase activity"/>
    <property type="evidence" value="ECO:0007669"/>
    <property type="project" value="UniProtKB-EC"/>
</dbReference>
<dbReference type="Proteomes" id="UP000219947">
    <property type="component" value="Unassembled WGS sequence"/>
</dbReference>
<dbReference type="EMBL" id="PDEV01000001">
    <property type="protein sequence ID" value="PEN17316.1"/>
    <property type="molecule type" value="Genomic_DNA"/>
</dbReference>
<evidence type="ECO:0000256" key="6">
    <source>
        <dbReference type="ARBA" id="ARBA00023002"/>
    </source>
</evidence>
<dbReference type="GO" id="GO:0046452">
    <property type="term" value="P:dihydrofolate metabolic process"/>
    <property type="evidence" value="ECO:0007669"/>
    <property type="project" value="TreeGrafter"/>
</dbReference>
<dbReference type="PANTHER" id="PTHR48069:SF3">
    <property type="entry name" value="DIHYDROFOLATE REDUCTASE"/>
    <property type="match status" value="1"/>
</dbReference>
<evidence type="ECO:0000259" key="7">
    <source>
        <dbReference type="PROSITE" id="PS51330"/>
    </source>
</evidence>
<evidence type="ECO:0000256" key="4">
    <source>
        <dbReference type="ARBA" id="ARBA00022563"/>
    </source>
</evidence>
<evidence type="ECO:0000256" key="1">
    <source>
        <dbReference type="ARBA" id="ARBA00004903"/>
    </source>
</evidence>
<name>A0A2A8D8N5_9MICC</name>
<keyword evidence="9" id="KW-1185">Reference proteome</keyword>
<dbReference type="InterPro" id="IPR024072">
    <property type="entry name" value="DHFR-like_dom_sf"/>
</dbReference>
<dbReference type="Pfam" id="PF00186">
    <property type="entry name" value="DHFR_1"/>
    <property type="match status" value="1"/>
</dbReference>
<dbReference type="GO" id="GO:0005829">
    <property type="term" value="C:cytosol"/>
    <property type="evidence" value="ECO:0007669"/>
    <property type="project" value="TreeGrafter"/>
</dbReference>
<dbReference type="PANTHER" id="PTHR48069">
    <property type="entry name" value="DIHYDROFOLATE REDUCTASE"/>
    <property type="match status" value="1"/>
</dbReference>
<dbReference type="InterPro" id="IPR012259">
    <property type="entry name" value="DHFR"/>
</dbReference>
<dbReference type="SUPFAM" id="SSF53597">
    <property type="entry name" value="Dihydrofolate reductase-like"/>
    <property type="match status" value="1"/>
</dbReference>
<evidence type="ECO:0000256" key="5">
    <source>
        <dbReference type="ARBA" id="ARBA00022857"/>
    </source>
</evidence>
<dbReference type="RefSeq" id="WP_048778373.1">
    <property type="nucleotide sequence ID" value="NZ_CAUOPE010000020.1"/>
</dbReference>
<dbReference type="Gene3D" id="3.40.430.10">
    <property type="entry name" value="Dihydrofolate Reductase, subunit A"/>
    <property type="match status" value="1"/>
</dbReference>
<dbReference type="UniPathway" id="UPA00077">
    <property type="reaction ID" value="UER00158"/>
</dbReference>
<keyword evidence="4" id="KW-0554">One-carbon metabolism</keyword>
<proteinExistence type="inferred from homology"/>
<keyword evidence="5" id="KW-0521">NADP</keyword>
<dbReference type="InterPro" id="IPR001796">
    <property type="entry name" value="DHFR_dom"/>
</dbReference>
<reference evidence="8" key="1">
    <citation type="submission" date="2017-10" db="EMBL/GenBank/DDBJ databases">
        <title>Kefir isolates.</title>
        <authorList>
            <person name="Kim Y."/>
            <person name="Blasche S."/>
        </authorList>
    </citation>
    <scope>NUCLEOTIDE SEQUENCE [LARGE SCALE GENOMIC DNA]</scope>
    <source>
        <strain evidence="8">OG2-2</strain>
    </source>
</reference>
<evidence type="ECO:0000256" key="2">
    <source>
        <dbReference type="ARBA" id="ARBA00009539"/>
    </source>
</evidence>
<dbReference type="GO" id="GO:0046654">
    <property type="term" value="P:tetrahydrofolate biosynthetic process"/>
    <property type="evidence" value="ECO:0007669"/>
    <property type="project" value="UniProtKB-UniPathway"/>
</dbReference>
<dbReference type="GO" id="GO:0006730">
    <property type="term" value="P:one-carbon metabolic process"/>
    <property type="evidence" value="ECO:0007669"/>
    <property type="project" value="UniProtKB-KW"/>
</dbReference>
<dbReference type="PRINTS" id="PR00070">
    <property type="entry name" value="DHFR"/>
</dbReference>
<evidence type="ECO:0000313" key="8">
    <source>
        <dbReference type="EMBL" id="PEN17316.1"/>
    </source>
</evidence>